<dbReference type="Gene3D" id="3.30.230.10">
    <property type="match status" value="1"/>
</dbReference>
<gene>
    <name evidence="7 9" type="primary">rnpA</name>
    <name evidence="9" type="ORF">ORY91_002101</name>
    <name evidence="10" type="ORF">V9W64_04920</name>
</gene>
<sequence>MPPYGFGKPYRLRKTEDFSSVFALKKQRHSALFQIWFAASDGRCHPRLGLIVGKKAAKRANRRNYMKRLIREWFRLNRHTLPPHDFIVRVRCGFTRREAAQARAQLARLLGDRI</sequence>
<evidence type="ECO:0000256" key="7">
    <source>
        <dbReference type="HAMAP-Rule" id="MF_00227"/>
    </source>
</evidence>
<evidence type="ECO:0000256" key="3">
    <source>
        <dbReference type="ARBA" id="ARBA00022722"/>
    </source>
</evidence>
<reference evidence="9" key="1">
    <citation type="submission" date="2022-10" db="EMBL/GenBank/DDBJ databases">
        <authorList>
            <person name="Boutroux M."/>
        </authorList>
    </citation>
    <scope>NUCLEOTIDE SEQUENCE</scope>
    <source>
        <strain evidence="9">51.81</strain>
    </source>
</reference>
<dbReference type="PANTHER" id="PTHR33992:SF1">
    <property type="entry name" value="RIBONUCLEASE P PROTEIN COMPONENT"/>
    <property type="match status" value="1"/>
</dbReference>
<dbReference type="EMBL" id="JAPQFL010000008">
    <property type="protein sequence ID" value="MDD9328665.1"/>
    <property type="molecule type" value="Genomic_DNA"/>
</dbReference>
<dbReference type="EMBL" id="CP146598">
    <property type="protein sequence ID" value="WWY04062.1"/>
    <property type="molecule type" value="Genomic_DNA"/>
</dbReference>
<evidence type="ECO:0000313" key="11">
    <source>
        <dbReference type="Proteomes" id="UP001149607"/>
    </source>
</evidence>
<evidence type="ECO:0000256" key="5">
    <source>
        <dbReference type="ARBA" id="ARBA00022801"/>
    </source>
</evidence>
<dbReference type="GO" id="GO:0000049">
    <property type="term" value="F:tRNA binding"/>
    <property type="evidence" value="ECO:0007669"/>
    <property type="project" value="UniProtKB-UniRule"/>
</dbReference>
<dbReference type="PROSITE" id="PS00648">
    <property type="entry name" value="RIBONUCLEASE_P"/>
    <property type="match status" value="1"/>
</dbReference>
<evidence type="ECO:0000313" key="9">
    <source>
        <dbReference type="EMBL" id="MDD9328665.1"/>
    </source>
</evidence>
<dbReference type="InterPro" id="IPR020539">
    <property type="entry name" value="RNase_P_CS"/>
</dbReference>
<keyword evidence="6 7" id="KW-0694">RNA-binding</keyword>
<evidence type="ECO:0000256" key="6">
    <source>
        <dbReference type="ARBA" id="ARBA00022884"/>
    </source>
</evidence>
<evidence type="ECO:0000256" key="1">
    <source>
        <dbReference type="ARBA" id="ARBA00002663"/>
    </source>
</evidence>
<dbReference type="InterPro" id="IPR014721">
    <property type="entry name" value="Ribsml_uS5_D2-typ_fold_subgr"/>
</dbReference>
<dbReference type="Proteomes" id="UP001149607">
    <property type="component" value="Chromosome"/>
</dbReference>
<evidence type="ECO:0000256" key="8">
    <source>
        <dbReference type="NCBIfam" id="TIGR00188"/>
    </source>
</evidence>
<dbReference type="InterPro" id="IPR020568">
    <property type="entry name" value="Ribosomal_Su5_D2-typ_SF"/>
</dbReference>
<comment type="catalytic activity">
    <reaction evidence="7">
        <text>Endonucleolytic cleavage of RNA, removing 5'-extranucleotides from tRNA precursor.</text>
        <dbReference type="EC" id="3.1.26.5"/>
    </reaction>
</comment>
<dbReference type="InterPro" id="IPR000100">
    <property type="entry name" value="RNase_P"/>
</dbReference>
<protein>
    <recommendedName>
        <fullName evidence="7 8">Ribonuclease P protein component</fullName>
        <shortName evidence="7">RNase P protein</shortName>
        <shortName evidence="7">RNaseP protein</shortName>
        <ecNumber evidence="7 8">3.1.26.5</ecNumber>
    </recommendedName>
    <alternativeName>
        <fullName evidence="7">Protein C5</fullName>
    </alternativeName>
</protein>
<dbReference type="GO" id="GO:0030677">
    <property type="term" value="C:ribonuclease P complex"/>
    <property type="evidence" value="ECO:0007669"/>
    <property type="project" value="TreeGrafter"/>
</dbReference>
<dbReference type="HAMAP" id="MF_00227">
    <property type="entry name" value="RNase_P"/>
    <property type="match status" value="1"/>
</dbReference>
<dbReference type="AlphaFoldDB" id="A0A9X4E4K5"/>
<keyword evidence="4 7" id="KW-0255">Endonuclease</keyword>
<comment type="similarity">
    <text evidence="7">Belongs to the RnpA family.</text>
</comment>
<evidence type="ECO:0000256" key="2">
    <source>
        <dbReference type="ARBA" id="ARBA00022694"/>
    </source>
</evidence>
<accession>A0A9X4E4K5</accession>
<proteinExistence type="inferred from homology"/>
<dbReference type="SUPFAM" id="SSF54211">
    <property type="entry name" value="Ribosomal protein S5 domain 2-like"/>
    <property type="match status" value="1"/>
</dbReference>
<comment type="subunit">
    <text evidence="7">Consists of a catalytic RNA component (M1 or rnpB) and a protein subunit.</text>
</comment>
<keyword evidence="3 7" id="KW-0540">Nuclease</keyword>
<dbReference type="PANTHER" id="PTHR33992">
    <property type="entry name" value="RIBONUCLEASE P PROTEIN COMPONENT"/>
    <property type="match status" value="1"/>
</dbReference>
<keyword evidence="2 7" id="KW-0819">tRNA processing</keyword>
<comment type="function">
    <text evidence="1 7">RNaseP catalyzes the removal of the 5'-leader sequence from pre-tRNA to produce the mature 5'-terminus. It can also cleave other RNA substrates such as 4.5S RNA. The protein component plays an auxiliary but essential role in vivo by binding to the 5'-leader sequence and broadening the substrate specificity of the ribozyme.</text>
</comment>
<organism evidence="9">
    <name type="scientific">Neisseria leonii</name>
    <dbReference type="NCBI Taxonomy" id="2995413"/>
    <lineage>
        <taxon>Bacteria</taxon>
        <taxon>Pseudomonadati</taxon>
        <taxon>Pseudomonadota</taxon>
        <taxon>Betaproteobacteria</taxon>
        <taxon>Neisseriales</taxon>
        <taxon>Neisseriaceae</taxon>
        <taxon>Neisseria</taxon>
    </lineage>
</organism>
<reference evidence="10" key="2">
    <citation type="submission" date="2024-02" db="EMBL/GenBank/DDBJ databases">
        <title>Neisseria leonii sp. nov.</title>
        <authorList>
            <person name="Boutroux M."/>
            <person name="Favre-Rochex S."/>
            <person name="Gorgette O."/>
            <person name="Touak G."/>
            <person name="Muhle E."/>
            <person name="Chesneau O."/>
            <person name="Clermont D."/>
            <person name="Rahi P."/>
        </authorList>
    </citation>
    <scope>NUCLEOTIDE SEQUENCE</scope>
    <source>
        <strain evidence="10">51.81</strain>
    </source>
</reference>
<evidence type="ECO:0000313" key="10">
    <source>
        <dbReference type="EMBL" id="WWY04062.1"/>
    </source>
</evidence>
<keyword evidence="5 7" id="KW-0378">Hydrolase</keyword>
<dbReference type="GO" id="GO:0001682">
    <property type="term" value="P:tRNA 5'-leader removal"/>
    <property type="evidence" value="ECO:0007669"/>
    <property type="project" value="UniProtKB-UniRule"/>
</dbReference>
<dbReference type="GO" id="GO:0004526">
    <property type="term" value="F:ribonuclease P activity"/>
    <property type="evidence" value="ECO:0007669"/>
    <property type="project" value="UniProtKB-UniRule"/>
</dbReference>
<dbReference type="EC" id="3.1.26.5" evidence="7 8"/>
<dbReference type="RefSeq" id="WP_274585713.1">
    <property type="nucleotide sequence ID" value="NZ_CP145811.1"/>
</dbReference>
<evidence type="ECO:0000256" key="4">
    <source>
        <dbReference type="ARBA" id="ARBA00022759"/>
    </source>
</evidence>
<dbReference type="GO" id="GO:0042781">
    <property type="term" value="F:3'-tRNA processing endoribonuclease activity"/>
    <property type="evidence" value="ECO:0007669"/>
    <property type="project" value="TreeGrafter"/>
</dbReference>
<keyword evidence="11" id="KW-1185">Reference proteome</keyword>
<dbReference type="NCBIfam" id="TIGR00188">
    <property type="entry name" value="rnpA"/>
    <property type="match status" value="1"/>
</dbReference>
<name>A0A9X4E4K5_9NEIS</name>
<dbReference type="Pfam" id="PF00825">
    <property type="entry name" value="Ribonuclease_P"/>
    <property type="match status" value="1"/>
</dbReference>